<dbReference type="SMART" id="SM00331">
    <property type="entry name" value="PP2C_SIG"/>
    <property type="match status" value="1"/>
</dbReference>
<reference evidence="5 6" key="1">
    <citation type="journal article" date="1996" name="Mol. Microbiol.">
        <title>A set of ordered cosmids and a detailed genetic and physical map for the 8 Mb Streptomyces coelicolor A3(2) chromosome.</title>
        <authorList>
            <person name="Redenbach M."/>
            <person name="Kieser H.M."/>
            <person name="Denapaite D."/>
            <person name="Eichner A."/>
            <person name="Cullum J."/>
            <person name="Kinashi H."/>
            <person name="Hopwood D.A."/>
        </authorList>
    </citation>
    <scope>NUCLEOTIDE SEQUENCE [LARGE SCALE GENOMIC DNA]</scope>
    <source>
        <strain evidence="6">ATCC BAA-471 / A3(2) / M145</strain>
    </source>
</reference>
<dbReference type="PANTHER" id="PTHR43156">
    <property type="entry name" value="STAGE II SPORULATION PROTEIN E-RELATED"/>
    <property type="match status" value="1"/>
</dbReference>
<dbReference type="FunFam" id="3.60.40.10:FF:000058">
    <property type="entry name" value="Stage II sporulation protein E"/>
    <property type="match status" value="1"/>
</dbReference>
<keyword evidence="3" id="KW-0812">Transmembrane</keyword>
<gene>
    <name evidence="5" type="ordered locus">SCO4107</name>
    <name evidence="5" type="ORF">SCD17.11</name>
</gene>
<organism evidence="5 6">
    <name type="scientific">Streptomyces coelicolor (strain ATCC BAA-471 / A3(2) / M145)</name>
    <dbReference type="NCBI Taxonomy" id="100226"/>
    <lineage>
        <taxon>Bacteria</taxon>
        <taxon>Bacillati</taxon>
        <taxon>Actinomycetota</taxon>
        <taxon>Actinomycetes</taxon>
        <taxon>Kitasatosporales</taxon>
        <taxon>Streptomycetaceae</taxon>
        <taxon>Streptomyces</taxon>
        <taxon>Streptomyces albidoflavus group</taxon>
    </lineage>
</organism>
<dbReference type="Proteomes" id="UP000001973">
    <property type="component" value="Chromosome"/>
</dbReference>
<feature type="transmembrane region" description="Helical" evidence="3">
    <location>
        <begin position="171"/>
        <end position="188"/>
    </location>
</feature>
<dbReference type="GO" id="GO:0016791">
    <property type="term" value="F:phosphatase activity"/>
    <property type="evidence" value="ECO:0000318"/>
    <property type="project" value="GO_Central"/>
</dbReference>
<name>Q9RKM0_STRCO</name>
<dbReference type="SUPFAM" id="SSF81606">
    <property type="entry name" value="PP2C-like"/>
    <property type="match status" value="1"/>
</dbReference>
<sequence>MRFRQVPRVIRSAPHRSPPVPAPGTLECGTASGADVRGGGRRVVRPGDVDDEGAAARAGGRLPGDPVPDPGLGLGDETPPVPPSGPPPRRRAGRTFVHALPVLLIVVAILYDIFTPRYFTAGPLYTAAPLVAAPLYSRRGTALTGVAVVVAVIGLQLGKGVIHYVDSLTELITIATVAVLAVLVNGMVRRSSERLVSVREIAEAAQRAVLPQPAERIAGFEIAVCYEAAQADAFIGGDLYAVQDSARGVRLIVGDVRGKGMGAVAAVAVVIGAFREAAEQEATLEAVAQRLERALAREGTRRDGLDAFEGFTTAVLAELPHGDGTVRIVNRGHPPPLLLHGDGTLGPLPAHESALPLGMGELGVWPDRAEEVAFPGGATLLLYTDGLTEARDAKGEFYDPQARLAGRVFPHPATLLDTLAEDVRRHSGGGMADDMALLAVRRPRRADHDHCDEP</sequence>
<dbReference type="AlphaFoldDB" id="Q9RKM0"/>
<dbReference type="STRING" id="100226.gene:17761748"/>
<dbReference type="eggNOG" id="COG2208">
    <property type="taxonomic scope" value="Bacteria"/>
</dbReference>
<feature type="region of interest" description="Disordered" evidence="2">
    <location>
        <begin position="1"/>
        <end position="92"/>
    </location>
</feature>
<evidence type="ECO:0000259" key="4">
    <source>
        <dbReference type="SMART" id="SM00331"/>
    </source>
</evidence>
<evidence type="ECO:0000313" key="6">
    <source>
        <dbReference type="Proteomes" id="UP000001973"/>
    </source>
</evidence>
<evidence type="ECO:0000256" key="2">
    <source>
        <dbReference type="SAM" id="MobiDB-lite"/>
    </source>
</evidence>
<dbReference type="Gene3D" id="3.60.40.10">
    <property type="entry name" value="PPM-type phosphatase domain"/>
    <property type="match status" value="1"/>
</dbReference>
<dbReference type="Pfam" id="PF07228">
    <property type="entry name" value="SpoIIE"/>
    <property type="match status" value="1"/>
</dbReference>
<protein>
    <submittedName>
        <fullName evidence="5">Integral membrane protein</fullName>
    </submittedName>
</protein>
<evidence type="ECO:0000256" key="1">
    <source>
        <dbReference type="ARBA" id="ARBA00022801"/>
    </source>
</evidence>
<dbReference type="PaxDb" id="100226-SCO4107"/>
<accession>Q9RKM0</accession>
<dbReference type="EMBL" id="AL939118">
    <property type="protein sequence ID" value="CAB56388.1"/>
    <property type="molecule type" value="Genomic_DNA"/>
</dbReference>
<dbReference type="InterPro" id="IPR036457">
    <property type="entry name" value="PPM-type-like_dom_sf"/>
</dbReference>
<keyword evidence="6" id="KW-1185">Reference proteome</keyword>
<feature type="transmembrane region" description="Helical" evidence="3">
    <location>
        <begin position="96"/>
        <end position="114"/>
    </location>
</feature>
<dbReference type="PhylomeDB" id="Q9RKM0"/>
<dbReference type="EMBL" id="AL645882">
    <property type="protein sequence ID" value="CAB56388.1"/>
    <property type="molecule type" value="Genomic_DNA"/>
</dbReference>
<dbReference type="PANTHER" id="PTHR43156:SF2">
    <property type="entry name" value="STAGE II SPORULATION PROTEIN E"/>
    <property type="match status" value="1"/>
</dbReference>
<keyword evidence="3" id="KW-1133">Transmembrane helix</keyword>
<feature type="compositionally biased region" description="Low complexity" evidence="2">
    <location>
        <begin position="55"/>
        <end position="64"/>
    </location>
</feature>
<dbReference type="InterPro" id="IPR001932">
    <property type="entry name" value="PPM-type_phosphatase-like_dom"/>
</dbReference>
<dbReference type="InterPro" id="IPR052016">
    <property type="entry name" value="Bact_Sigma-Reg"/>
</dbReference>
<evidence type="ECO:0000256" key="3">
    <source>
        <dbReference type="SAM" id="Phobius"/>
    </source>
</evidence>
<keyword evidence="1" id="KW-0378">Hydrolase</keyword>
<dbReference type="OrthoDB" id="342342at2"/>
<reference evidence="5 6" key="2">
    <citation type="journal article" date="2002" name="Nature">
        <title>Complete genome sequence of the model actinomycete Streptomyces coelicolor A3(2).</title>
        <authorList>
            <person name="Bentley S.D."/>
            <person name="Chater K.F."/>
            <person name="Cerdeno-Tarraga A.M."/>
            <person name="Challis G.L."/>
            <person name="Thomson N.R."/>
            <person name="James K.D."/>
            <person name="Harris D.E."/>
            <person name="Quail M.A."/>
            <person name="Kieser H."/>
            <person name="Harper D."/>
            <person name="Bateman A."/>
            <person name="Brown S."/>
            <person name="Chandra G."/>
            <person name="Chen C.W."/>
            <person name="Collins M."/>
            <person name="Cronin A."/>
            <person name="Fraser A."/>
            <person name="Goble A."/>
            <person name="Hidalgo J."/>
            <person name="Hornsby T."/>
            <person name="Howarth S."/>
            <person name="Huang C.H."/>
            <person name="Kieser T."/>
            <person name="Larke L."/>
            <person name="Murphy L."/>
            <person name="Oliver K."/>
            <person name="O'Neil S."/>
            <person name="Rabbinowitsch E."/>
            <person name="Rajandream M.A."/>
            <person name="Rutherford K."/>
            <person name="Rutter S."/>
            <person name="Seeger K."/>
            <person name="Saunders D."/>
            <person name="Sharp S."/>
            <person name="Squares R."/>
            <person name="Squares S."/>
            <person name="Taylor K."/>
            <person name="Warren T."/>
            <person name="Wietzorrek A."/>
            <person name="Woodward J."/>
            <person name="Barrell B.G."/>
            <person name="Parkhill J."/>
            <person name="Hopwood D.A."/>
        </authorList>
    </citation>
    <scope>NUCLEOTIDE SEQUENCE [LARGE SCALE GENOMIC DNA]</scope>
    <source>
        <strain evidence="6">ATCC BAA-471 / A3(2) / M145</strain>
    </source>
</reference>
<evidence type="ECO:0000313" key="5">
    <source>
        <dbReference type="EMBL" id="CAB56388.1"/>
    </source>
</evidence>
<feature type="domain" description="PPM-type phosphatase" evidence="4">
    <location>
        <begin position="220"/>
        <end position="442"/>
    </location>
</feature>
<keyword evidence="3" id="KW-0472">Membrane</keyword>
<proteinExistence type="predicted"/>
<dbReference type="KEGG" id="sco:SCO4107"/>
<dbReference type="HOGENOM" id="CLU_045535_1_0_11"/>
<dbReference type="PATRIC" id="fig|100226.15.peg.4167"/>
<dbReference type="InParanoid" id="Q9RKM0"/>
<feature type="transmembrane region" description="Helical" evidence="3">
    <location>
        <begin position="143"/>
        <end position="165"/>
    </location>
</feature>